<dbReference type="Proteomes" id="UP000299102">
    <property type="component" value="Unassembled WGS sequence"/>
</dbReference>
<dbReference type="AlphaFoldDB" id="A0A4C1SMH9"/>
<comment type="caution">
    <text evidence="1">The sequence shown here is derived from an EMBL/GenBank/DDBJ whole genome shotgun (WGS) entry which is preliminary data.</text>
</comment>
<reference evidence="1 2" key="1">
    <citation type="journal article" date="2019" name="Commun. Biol.">
        <title>The bagworm genome reveals a unique fibroin gene that provides high tensile strength.</title>
        <authorList>
            <person name="Kono N."/>
            <person name="Nakamura H."/>
            <person name="Ohtoshi R."/>
            <person name="Tomita M."/>
            <person name="Numata K."/>
            <person name="Arakawa K."/>
        </authorList>
    </citation>
    <scope>NUCLEOTIDE SEQUENCE [LARGE SCALE GENOMIC DNA]</scope>
</reference>
<keyword evidence="2" id="KW-1185">Reference proteome</keyword>
<organism evidence="1 2">
    <name type="scientific">Eumeta variegata</name>
    <name type="common">Bagworm moth</name>
    <name type="synonym">Eumeta japonica</name>
    <dbReference type="NCBI Taxonomy" id="151549"/>
    <lineage>
        <taxon>Eukaryota</taxon>
        <taxon>Metazoa</taxon>
        <taxon>Ecdysozoa</taxon>
        <taxon>Arthropoda</taxon>
        <taxon>Hexapoda</taxon>
        <taxon>Insecta</taxon>
        <taxon>Pterygota</taxon>
        <taxon>Neoptera</taxon>
        <taxon>Endopterygota</taxon>
        <taxon>Lepidoptera</taxon>
        <taxon>Glossata</taxon>
        <taxon>Ditrysia</taxon>
        <taxon>Tineoidea</taxon>
        <taxon>Psychidae</taxon>
        <taxon>Oiketicinae</taxon>
        <taxon>Eumeta</taxon>
    </lineage>
</organism>
<gene>
    <name evidence="1" type="ORF">EVAR_101785_1</name>
</gene>
<evidence type="ECO:0000313" key="1">
    <source>
        <dbReference type="EMBL" id="GBP03413.1"/>
    </source>
</evidence>
<sequence length="127" mass="14334">MDISTPAGASTNCRGRGKRRQTLPTSFHILSREYAILRVTLTQTAVREMSTPHSTRDRLRTKMLHIFAKSTDQFGRILRGRRIFETLDIACGLEEKVDIEVSQLRGASSTLDEAGLAPYKVRWDDLA</sequence>
<proteinExistence type="predicted"/>
<evidence type="ECO:0000313" key="2">
    <source>
        <dbReference type="Proteomes" id="UP000299102"/>
    </source>
</evidence>
<dbReference type="EMBL" id="BGZK01000010">
    <property type="protein sequence ID" value="GBP03413.1"/>
    <property type="molecule type" value="Genomic_DNA"/>
</dbReference>
<protein>
    <submittedName>
        <fullName evidence="1">Uncharacterized protein</fullName>
    </submittedName>
</protein>
<accession>A0A4C1SMH9</accession>
<name>A0A4C1SMH9_EUMVA</name>